<evidence type="ECO:0000313" key="8">
    <source>
        <dbReference type="Proteomes" id="UP000039324"/>
    </source>
</evidence>
<dbReference type="InterPro" id="IPR002110">
    <property type="entry name" value="Ankyrin_rpt"/>
</dbReference>
<dbReference type="InterPro" id="IPR036770">
    <property type="entry name" value="Ankyrin_rpt-contain_sf"/>
</dbReference>
<feature type="domain" description="Chromo" evidence="6">
    <location>
        <begin position="453"/>
        <end position="506"/>
    </location>
</feature>
<dbReference type="PANTHER" id="PTHR24171">
    <property type="entry name" value="ANKYRIN REPEAT DOMAIN-CONTAINING PROTEIN 39-RELATED"/>
    <property type="match status" value="1"/>
</dbReference>
<evidence type="ECO:0000256" key="2">
    <source>
        <dbReference type="ARBA" id="ARBA00023043"/>
    </source>
</evidence>
<organism evidence="7 8">
    <name type="scientific">Plasmodiophora brassicae</name>
    <name type="common">Clubroot disease agent</name>
    <dbReference type="NCBI Taxonomy" id="37360"/>
    <lineage>
        <taxon>Eukaryota</taxon>
        <taxon>Sar</taxon>
        <taxon>Rhizaria</taxon>
        <taxon>Endomyxa</taxon>
        <taxon>Phytomyxea</taxon>
        <taxon>Plasmodiophorida</taxon>
        <taxon>Plasmodiophoridae</taxon>
        <taxon>Plasmodiophora</taxon>
    </lineage>
</organism>
<keyword evidence="8" id="KW-1185">Reference proteome</keyword>
<feature type="chain" id="PRO_5005193273" description="Chromo domain-containing protein" evidence="5">
    <location>
        <begin position="21"/>
        <end position="526"/>
    </location>
</feature>
<name>A0A0G4IKD0_PLABS</name>
<keyword evidence="1" id="KW-0677">Repeat</keyword>
<dbReference type="InterPro" id="IPR000953">
    <property type="entry name" value="Chromo/chromo_shadow_dom"/>
</dbReference>
<dbReference type="Pfam" id="PF12796">
    <property type="entry name" value="Ank_2"/>
    <property type="match status" value="1"/>
</dbReference>
<gene>
    <name evidence="7" type="ORF">PBRA_004345</name>
</gene>
<proteinExistence type="predicted"/>
<sequence>MSTVASLFVAIVSLFRLCSCAELEDALTSELIWAASEGDGDQIAEVLRLGAPVNGRDNEAVIMACTAGNLGAVKLLVQHGADVRARDDECLVRAATTPSLDLVKYLVEELHTPVSAQSYASFVDAIDTGHPDIVEYLLSKDASPSRDNALVWWAAYKSGLSAVTNALSKAGGIPHESLLIAGVENSDLGLVQFALQHGASGGAQQGIVMVNAYLMNLTYIGDMLADNVALTGAWWHPEFLDKIGNPVSPALIRILQHPRVSLGGIIRALESAVDRWDSRLLQTILWNLKGDVWYAAACQIALSNNDKLLHGITNGVSGVLLHHLLRTISSKDDIDSDMADALLALPAVVHAIKCQQLNHDADSMAATESDVSHDQGSPVHSASPESARESTSMHTEPLSPAGSLTPSTVPLVPAPYEPPPSELISTEPSSTRALSAAAPPSPLILDGDDEPLYIVKGILDSRYRHGDLQYLIDWEGYPVSERSWEPATNLHGTGGLYRAIADFHARCPQKPGPALKRRRRTKGSGQ</sequence>
<dbReference type="EMBL" id="CDSF01000024">
    <property type="protein sequence ID" value="CEO95619.1"/>
    <property type="molecule type" value="Genomic_DNA"/>
</dbReference>
<dbReference type="Gene3D" id="1.25.40.20">
    <property type="entry name" value="Ankyrin repeat-containing domain"/>
    <property type="match status" value="1"/>
</dbReference>
<dbReference type="PROSITE" id="PS50088">
    <property type="entry name" value="ANK_REPEAT"/>
    <property type="match status" value="1"/>
</dbReference>
<feature type="signal peptide" evidence="5">
    <location>
        <begin position="1"/>
        <end position="20"/>
    </location>
</feature>
<feature type="compositionally biased region" description="Pro residues" evidence="4">
    <location>
        <begin position="412"/>
        <end position="421"/>
    </location>
</feature>
<accession>A0A0G4IKD0</accession>
<dbReference type="InterPro" id="IPR023780">
    <property type="entry name" value="Chromo_domain"/>
</dbReference>
<evidence type="ECO:0000256" key="3">
    <source>
        <dbReference type="PROSITE-ProRule" id="PRU00023"/>
    </source>
</evidence>
<keyword evidence="2 3" id="KW-0040">ANK repeat</keyword>
<evidence type="ECO:0000256" key="4">
    <source>
        <dbReference type="SAM" id="MobiDB-lite"/>
    </source>
</evidence>
<keyword evidence="5" id="KW-0732">Signal</keyword>
<dbReference type="Pfam" id="PF00385">
    <property type="entry name" value="Chromo"/>
    <property type="match status" value="1"/>
</dbReference>
<reference evidence="7 8" key="1">
    <citation type="submission" date="2015-02" db="EMBL/GenBank/DDBJ databases">
        <authorList>
            <person name="Chooi Y.-H."/>
        </authorList>
    </citation>
    <scope>NUCLEOTIDE SEQUENCE [LARGE SCALE GENOMIC DNA]</scope>
    <source>
        <strain evidence="7">E3</strain>
    </source>
</reference>
<dbReference type="Gene3D" id="2.40.50.40">
    <property type="match status" value="1"/>
</dbReference>
<dbReference type="SMART" id="SM00248">
    <property type="entry name" value="ANK"/>
    <property type="match status" value="3"/>
</dbReference>
<evidence type="ECO:0000259" key="6">
    <source>
        <dbReference type="PROSITE" id="PS50013"/>
    </source>
</evidence>
<feature type="compositionally biased region" description="Polar residues" evidence="4">
    <location>
        <begin position="374"/>
        <end position="394"/>
    </location>
</feature>
<dbReference type="AlphaFoldDB" id="A0A0G4IKD0"/>
<dbReference type="SUPFAM" id="SSF48403">
    <property type="entry name" value="Ankyrin repeat"/>
    <property type="match status" value="1"/>
</dbReference>
<dbReference type="OrthoDB" id="1430630at2759"/>
<dbReference type="Proteomes" id="UP000039324">
    <property type="component" value="Unassembled WGS sequence"/>
</dbReference>
<protein>
    <recommendedName>
        <fullName evidence="6">Chromo domain-containing protein</fullName>
    </recommendedName>
</protein>
<evidence type="ECO:0000256" key="1">
    <source>
        <dbReference type="ARBA" id="ARBA00022737"/>
    </source>
</evidence>
<dbReference type="PANTHER" id="PTHR24171:SF9">
    <property type="entry name" value="ANKYRIN REPEAT DOMAIN-CONTAINING PROTEIN 39"/>
    <property type="match status" value="1"/>
</dbReference>
<evidence type="ECO:0000256" key="5">
    <source>
        <dbReference type="SAM" id="SignalP"/>
    </source>
</evidence>
<dbReference type="SMART" id="SM00298">
    <property type="entry name" value="CHROMO"/>
    <property type="match status" value="1"/>
</dbReference>
<feature type="repeat" description="ANK" evidence="3">
    <location>
        <begin position="56"/>
        <end position="88"/>
    </location>
</feature>
<dbReference type="SUPFAM" id="SSF54160">
    <property type="entry name" value="Chromo domain-like"/>
    <property type="match status" value="1"/>
</dbReference>
<dbReference type="PROSITE" id="PS50297">
    <property type="entry name" value="ANK_REP_REGION"/>
    <property type="match status" value="1"/>
</dbReference>
<evidence type="ECO:0000313" key="7">
    <source>
        <dbReference type="EMBL" id="CEO95619.1"/>
    </source>
</evidence>
<dbReference type="PROSITE" id="PS50013">
    <property type="entry name" value="CHROMO_2"/>
    <property type="match status" value="1"/>
</dbReference>
<dbReference type="InterPro" id="IPR016197">
    <property type="entry name" value="Chromo-like_dom_sf"/>
</dbReference>
<feature type="region of interest" description="Disordered" evidence="4">
    <location>
        <begin position="363"/>
        <end position="427"/>
    </location>
</feature>